<evidence type="ECO:0000256" key="1">
    <source>
        <dbReference type="SAM" id="MobiDB-lite"/>
    </source>
</evidence>
<evidence type="ECO:0000313" key="3">
    <source>
        <dbReference type="Proteomes" id="UP000305067"/>
    </source>
</evidence>
<name>A0A5C3QLI9_9AGAR</name>
<feature type="compositionally biased region" description="Polar residues" evidence="1">
    <location>
        <begin position="481"/>
        <end position="504"/>
    </location>
</feature>
<accession>A0A5C3QLI9</accession>
<feature type="compositionally biased region" description="Polar residues" evidence="1">
    <location>
        <begin position="444"/>
        <end position="454"/>
    </location>
</feature>
<gene>
    <name evidence="2" type="ORF">BDV98DRAFT_407244</name>
</gene>
<feature type="compositionally biased region" description="Polar residues" evidence="1">
    <location>
        <begin position="298"/>
        <end position="325"/>
    </location>
</feature>
<reference evidence="2 3" key="1">
    <citation type="journal article" date="2019" name="Nat. Ecol. Evol.">
        <title>Megaphylogeny resolves global patterns of mushroom evolution.</title>
        <authorList>
            <person name="Varga T."/>
            <person name="Krizsan K."/>
            <person name="Foldi C."/>
            <person name="Dima B."/>
            <person name="Sanchez-Garcia M."/>
            <person name="Sanchez-Ramirez S."/>
            <person name="Szollosi G.J."/>
            <person name="Szarkandi J.G."/>
            <person name="Papp V."/>
            <person name="Albert L."/>
            <person name="Andreopoulos W."/>
            <person name="Angelini C."/>
            <person name="Antonin V."/>
            <person name="Barry K.W."/>
            <person name="Bougher N.L."/>
            <person name="Buchanan P."/>
            <person name="Buyck B."/>
            <person name="Bense V."/>
            <person name="Catcheside P."/>
            <person name="Chovatia M."/>
            <person name="Cooper J."/>
            <person name="Damon W."/>
            <person name="Desjardin D."/>
            <person name="Finy P."/>
            <person name="Geml J."/>
            <person name="Haridas S."/>
            <person name="Hughes K."/>
            <person name="Justo A."/>
            <person name="Karasinski D."/>
            <person name="Kautmanova I."/>
            <person name="Kiss B."/>
            <person name="Kocsube S."/>
            <person name="Kotiranta H."/>
            <person name="LaButti K.M."/>
            <person name="Lechner B.E."/>
            <person name="Liimatainen K."/>
            <person name="Lipzen A."/>
            <person name="Lukacs Z."/>
            <person name="Mihaltcheva S."/>
            <person name="Morgado L.N."/>
            <person name="Niskanen T."/>
            <person name="Noordeloos M.E."/>
            <person name="Ohm R.A."/>
            <person name="Ortiz-Santana B."/>
            <person name="Ovrebo C."/>
            <person name="Racz N."/>
            <person name="Riley R."/>
            <person name="Savchenko A."/>
            <person name="Shiryaev A."/>
            <person name="Soop K."/>
            <person name="Spirin V."/>
            <person name="Szebenyi C."/>
            <person name="Tomsovsky M."/>
            <person name="Tulloss R.E."/>
            <person name="Uehling J."/>
            <person name="Grigoriev I.V."/>
            <person name="Vagvolgyi C."/>
            <person name="Papp T."/>
            <person name="Martin F.M."/>
            <person name="Miettinen O."/>
            <person name="Hibbett D.S."/>
            <person name="Nagy L.G."/>
        </authorList>
    </citation>
    <scope>NUCLEOTIDE SEQUENCE [LARGE SCALE GENOMIC DNA]</scope>
    <source>
        <strain evidence="2 3">CBS 309.79</strain>
    </source>
</reference>
<proteinExistence type="predicted"/>
<dbReference type="EMBL" id="ML178821">
    <property type="protein sequence ID" value="TFL02885.1"/>
    <property type="molecule type" value="Genomic_DNA"/>
</dbReference>
<feature type="compositionally biased region" description="Low complexity" evidence="1">
    <location>
        <begin position="371"/>
        <end position="386"/>
    </location>
</feature>
<feature type="compositionally biased region" description="Basic residues" evidence="1">
    <location>
        <begin position="331"/>
        <end position="349"/>
    </location>
</feature>
<feature type="compositionally biased region" description="Pro residues" evidence="1">
    <location>
        <begin position="419"/>
        <end position="436"/>
    </location>
</feature>
<feature type="region of interest" description="Disordered" evidence="1">
    <location>
        <begin position="220"/>
        <end position="504"/>
    </location>
</feature>
<dbReference type="AlphaFoldDB" id="A0A5C3QLI9"/>
<organism evidence="2 3">
    <name type="scientific">Pterulicium gracile</name>
    <dbReference type="NCBI Taxonomy" id="1884261"/>
    <lineage>
        <taxon>Eukaryota</taxon>
        <taxon>Fungi</taxon>
        <taxon>Dikarya</taxon>
        <taxon>Basidiomycota</taxon>
        <taxon>Agaricomycotina</taxon>
        <taxon>Agaricomycetes</taxon>
        <taxon>Agaricomycetidae</taxon>
        <taxon>Agaricales</taxon>
        <taxon>Pleurotineae</taxon>
        <taxon>Pterulaceae</taxon>
        <taxon>Pterulicium</taxon>
    </lineage>
</organism>
<feature type="compositionally biased region" description="Acidic residues" evidence="1">
    <location>
        <begin position="356"/>
        <end position="370"/>
    </location>
</feature>
<feature type="compositionally biased region" description="Low complexity" evidence="1">
    <location>
        <begin position="405"/>
        <end position="418"/>
    </location>
</feature>
<feature type="compositionally biased region" description="Polar residues" evidence="1">
    <location>
        <begin position="267"/>
        <end position="285"/>
    </location>
</feature>
<feature type="compositionally biased region" description="Pro residues" evidence="1">
    <location>
        <begin position="387"/>
        <end position="404"/>
    </location>
</feature>
<keyword evidence="3" id="KW-1185">Reference proteome</keyword>
<feature type="compositionally biased region" description="Low complexity" evidence="1">
    <location>
        <begin position="223"/>
        <end position="257"/>
    </location>
</feature>
<sequence length="574" mass="60387">MDMPAADHPPVFGSTAMMGVEEYGSSEAEEEIQTVEHDVGTIYAEEQGNGHGHAIAGADVDVGAVAVAGETRSGEASTAMDTNSSLDKDMNISLETDTNISLDTDTNMGMVAVQTPADAHDIHMDVDTVLTQGTHARTHTSSRALDATTRKTLEEGKAALLKEKRHELEGIKEGHEDKLLQLYLLKDGVMADVLHYDPEIAKQNNTIAFQQFQADNHYDSPLTSGTTTRAKSAKATAGASSSRAASGNAGSSSQSKSPVAITGRANGRSTRASSSQYRTNPSPSKSPVLGASIARKSPSVTRNNASISKASKRSMSIGTASISTRVENRPGHFKKAAKNKKGSGRQKATKVKEEPEPTDEAESDLSELTELESSSPASPVVATTPAPASPVAPAPPVSAPPPSSPKESSPSLLLASIPEPLPRSPSPPPFASPAPEPLLRSPSLERSISASTNSTKKRRGQSRAAAPPDAVPHSKKRKTTVEPSISADQSILRTNSSPNASWQDSFSQVDAGAVSVAARTPAKKKGIKKPIIGRTGKRRKASTVRVSQLDVVFHGSYGYPRPSFLSGVWPSMMN</sequence>
<dbReference type="Proteomes" id="UP000305067">
    <property type="component" value="Unassembled WGS sequence"/>
</dbReference>
<evidence type="ECO:0000313" key="2">
    <source>
        <dbReference type="EMBL" id="TFL02885.1"/>
    </source>
</evidence>
<protein>
    <submittedName>
        <fullName evidence="2">Uncharacterized protein</fullName>
    </submittedName>
</protein>